<dbReference type="eggNOG" id="COG2856">
    <property type="taxonomic scope" value="Bacteria"/>
</dbReference>
<proteinExistence type="predicted"/>
<comment type="caution">
    <text evidence="1">The sequence shown here is derived from an EMBL/GenBank/DDBJ whole genome shotgun (WGS) entry which is preliminary data.</text>
</comment>
<dbReference type="EMBL" id="CAKE01000004">
    <property type="protein sequence ID" value="CCI81566.1"/>
    <property type="molecule type" value="Genomic_DNA"/>
</dbReference>
<protein>
    <recommendedName>
        <fullName evidence="3">IrrE N-terminal-like domain-containing protein</fullName>
    </recommendedName>
</protein>
<keyword evidence="2" id="KW-1185">Reference proteome</keyword>
<name>I7JUP3_9LACO</name>
<evidence type="ECO:0000313" key="2">
    <source>
        <dbReference type="Proteomes" id="UP000009320"/>
    </source>
</evidence>
<dbReference type="RefSeq" id="WP_008470372.1">
    <property type="nucleotide sequence ID" value="NZ_AYZP01000001.1"/>
</dbReference>
<dbReference type="GeneID" id="82846825"/>
<dbReference type="STRING" id="1423758.FC41_GL000072"/>
<evidence type="ECO:0000313" key="1">
    <source>
        <dbReference type="EMBL" id="CCI81566.1"/>
    </source>
</evidence>
<evidence type="ECO:0008006" key="3">
    <source>
        <dbReference type="Google" id="ProtNLM"/>
    </source>
</evidence>
<accession>I7JUP3</accession>
<dbReference type="AlphaFoldDB" id="I7JUP3"/>
<organism evidence="1 2">
    <name type="scientific">Lactobacillus hominis DSM 23910 = CRBIP 24.179</name>
    <dbReference type="NCBI Taxonomy" id="1423758"/>
    <lineage>
        <taxon>Bacteria</taxon>
        <taxon>Bacillati</taxon>
        <taxon>Bacillota</taxon>
        <taxon>Bacilli</taxon>
        <taxon>Lactobacillales</taxon>
        <taxon>Lactobacillaceae</taxon>
        <taxon>Lactobacillus</taxon>
    </lineage>
</organism>
<sequence length="142" mass="16571">MIDGHELTMEYLKQFADKHGIRIIWDSHGEPYDLPASDSKRNAVIMNMNWHDVNDLCRHLSHEMSHVIHGDSTALYEASDGSKARAESDADKLAAIILMRYYFEEIPESEWNVDQFMHYYNIPAYLRDHCVRVAKDLCKRSI</sequence>
<dbReference type="Proteomes" id="UP000009320">
    <property type="component" value="Unassembled WGS sequence"/>
</dbReference>
<reference evidence="1 2" key="1">
    <citation type="submission" date="2012-06" db="EMBL/GenBank/DDBJ databases">
        <title>Draft Genome Sequence of Lactobacillus hominis Strain CRBIP 24.179T, isolated from human intestine.</title>
        <authorList>
            <person name="Cousin S."/>
            <person name="Ma L."/>
            <person name="Bizet C."/>
            <person name="Loux V."/>
            <person name="Bouchier C."/>
            <person name="Clermont D."/>
            <person name="Creno S."/>
        </authorList>
    </citation>
    <scope>NUCLEOTIDE SEQUENCE [LARGE SCALE GENOMIC DNA]</scope>
    <source>
        <strain evidence="2">CRBIP 24.179T</strain>
    </source>
</reference>
<gene>
    <name evidence="1" type="ORF">BN55_09150</name>
</gene>
<dbReference type="OrthoDB" id="2300474at2"/>
<dbReference type="PATRIC" id="fig|1423758.3.peg.75"/>